<evidence type="ECO:0000313" key="1">
    <source>
        <dbReference type="EMBL" id="NYE82177.1"/>
    </source>
</evidence>
<dbReference type="InterPro" id="IPR010344">
    <property type="entry name" value="YbjH"/>
</dbReference>
<dbReference type="Pfam" id="PF06082">
    <property type="entry name" value="YjbH"/>
    <property type="match status" value="2"/>
</dbReference>
<keyword evidence="2" id="KW-1185">Reference proteome</keyword>
<evidence type="ECO:0008006" key="3">
    <source>
        <dbReference type="Google" id="ProtNLM"/>
    </source>
</evidence>
<proteinExistence type="predicted"/>
<protein>
    <recommendedName>
        <fullName evidence="3">YjbH domain-containing protein</fullName>
    </recommendedName>
</protein>
<reference evidence="1 2" key="1">
    <citation type="submission" date="2020-07" db="EMBL/GenBank/DDBJ databases">
        <title>Genomic Encyclopedia of Type Strains, Phase IV (KMG-V): Genome sequencing to study the core and pangenomes of soil and plant-associated prokaryotes.</title>
        <authorList>
            <person name="Whitman W."/>
        </authorList>
    </citation>
    <scope>NUCLEOTIDE SEQUENCE [LARGE SCALE GENOMIC DNA]</scope>
    <source>
        <strain evidence="1 2">SAS40</strain>
    </source>
</reference>
<accession>A0A7Y9ISH9</accession>
<dbReference type="Proteomes" id="UP000542125">
    <property type="component" value="Unassembled WGS sequence"/>
</dbReference>
<organism evidence="1 2">
    <name type="scientific">Pigmentiphaga litoralis</name>
    <dbReference type="NCBI Taxonomy" id="516702"/>
    <lineage>
        <taxon>Bacteria</taxon>
        <taxon>Pseudomonadati</taxon>
        <taxon>Pseudomonadota</taxon>
        <taxon>Betaproteobacteria</taxon>
        <taxon>Burkholderiales</taxon>
        <taxon>Alcaligenaceae</taxon>
        <taxon>Pigmentiphaga</taxon>
    </lineage>
</organism>
<gene>
    <name evidence="1" type="ORF">FHW18_001448</name>
</gene>
<dbReference type="AlphaFoldDB" id="A0A7Y9ISH9"/>
<sequence length="657" mass="72733">MQAMPWLEATARYTQIAGVDGGLGPDYGSFKDKSVGAKVRLLEEGAFGIGWLPQFAVGMDDRGTGTGIFASEFVVANKKFGVNGVGVFDVSAGYGRKRLDGAFGGVRFSPQALPNWRLVVERDATNFARDFASAESGVNTRPVGKWNAAVEYTKGPFTLQLGSQYGKPSVAAYFSIPFQAREFIPKINEVGPLAKGAWYSDSPRPTAAQWDQDRGYRQGMLATLHDEGFRNVKLAYRNGTMVLSLTSERFRYQSRGIGRAARIALAYAPLETKAMEITWENQDLAGVTYRFSNAEVLQRYFAGLTTREALAAHVDIRYAAPPKTAAQASDIDEVLDAVAYERPKANFAFNRDGNLFNFRRESYDQSRFQISPYFSTYLNDPSGAFKYDVGLDFAARVRIAQGWWADGTIRTVLSENVSDVVQESNSELPHVRSDAAKYKRASKIKLDRALLHRYWQPAERIYTRASAGIYEEMFGGAGVQALWVAPGSRWAVDGSFDMLKQRDYKGTGFLDYRTNTYLMSVHHRVPWLDGVTVTARGGRFLAGDEGVRGEIKRTFKSGMEVGVWYTVTNGHDIQSPGSPESPYRDKGVFMRIPLATMLATDTGAAANFSLQPWTRDVGAMVRSPGDLYDQFERGMLQNATEGDGLRSFSDLIGEDAP</sequence>
<dbReference type="EMBL" id="JACBYR010000001">
    <property type="protein sequence ID" value="NYE82177.1"/>
    <property type="molecule type" value="Genomic_DNA"/>
</dbReference>
<name>A0A7Y9ISH9_9BURK</name>
<evidence type="ECO:0000313" key="2">
    <source>
        <dbReference type="Proteomes" id="UP000542125"/>
    </source>
</evidence>
<comment type="caution">
    <text evidence="1">The sequence shown here is derived from an EMBL/GenBank/DDBJ whole genome shotgun (WGS) entry which is preliminary data.</text>
</comment>